<protein>
    <submittedName>
        <fullName evidence="1">Uncharacterized protein</fullName>
    </submittedName>
</protein>
<evidence type="ECO:0000313" key="1">
    <source>
        <dbReference type="EMBL" id="GBO26712.1"/>
    </source>
</evidence>
<organism evidence="1 3">
    <name type="scientific">Araneus ventricosus</name>
    <name type="common">Orbweaver spider</name>
    <name type="synonym">Epeira ventricosa</name>
    <dbReference type="NCBI Taxonomy" id="182803"/>
    <lineage>
        <taxon>Eukaryota</taxon>
        <taxon>Metazoa</taxon>
        <taxon>Ecdysozoa</taxon>
        <taxon>Arthropoda</taxon>
        <taxon>Chelicerata</taxon>
        <taxon>Arachnida</taxon>
        <taxon>Araneae</taxon>
        <taxon>Araneomorphae</taxon>
        <taxon>Entelegynae</taxon>
        <taxon>Araneoidea</taxon>
        <taxon>Araneidae</taxon>
        <taxon>Araneus</taxon>
    </lineage>
</organism>
<dbReference type="EMBL" id="BGPR01049701">
    <property type="protein sequence ID" value="GBO26712.1"/>
    <property type="molecule type" value="Genomic_DNA"/>
</dbReference>
<accession>A0A4Y2VPZ9</accession>
<sequence length="115" mass="12765">MRTTFERINEDSVMTKSIILKPFLRFSGRGGLVVKTRLRDRRVQARNPILLKIRYVWGLLHVKSYAVTKGPPAGVVKTFGEGMPAQVSLASSNCGSNYEVHPKVALVLLQNGTLI</sequence>
<dbReference type="AlphaFoldDB" id="A0A4Y2VPZ9"/>
<comment type="caution">
    <text evidence="1">The sequence shown here is derived from an EMBL/GenBank/DDBJ whole genome shotgun (WGS) entry which is preliminary data.</text>
</comment>
<evidence type="ECO:0000313" key="2">
    <source>
        <dbReference type="EMBL" id="GBO26717.1"/>
    </source>
</evidence>
<evidence type="ECO:0000313" key="3">
    <source>
        <dbReference type="Proteomes" id="UP000499080"/>
    </source>
</evidence>
<keyword evidence="3" id="KW-1185">Reference proteome</keyword>
<gene>
    <name evidence="2" type="ORF">AVEN_148800_1</name>
    <name evidence="1" type="ORF">AVEN_261241_1</name>
</gene>
<proteinExistence type="predicted"/>
<reference evidence="1 3" key="1">
    <citation type="journal article" date="2019" name="Sci. Rep.">
        <title>Orb-weaving spider Araneus ventricosus genome elucidates the spidroin gene catalogue.</title>
        <authorList>
            <person name="Kono N."/>
            <person name="Nakamura H."/>
            <person name="Ohtoshi R."/>
            <person name="Moran D.A.P."/>
            <person name="Shinohara A."/>
            <person name="Yoshida Y."/>
            <person name="Fujiwara M."/>
            <person name="Mori M."/>
            <person name="Tomita M."/>
            <person name="Arakawa K."/>
        </authorList>
    </citation>
    <scope>NUCLEOTIDE SEQUENCE [LARGE SCALE GENOMIC DNA]</scope>
</reference>
<dbReference type="EMBL" id="BGPR01049707">
    <property type="protein sequence ID" value="GBO26717.1"/>
    <property type="molecule type" value="Genomic_DNA"/>
</dbReference>
<dbReference type="Proteomes" id="UP000499080">
    <property type="component" value="Unassembled WGS sequence"/>
</dbReference>
<name>A0A4Y2VPZ9_ARAVE</name>